<evidence type="ECO:0008006" key="3">
    <source>
        <dbReference type="Google" id="ProtNLM"/>
    </source>
</evidence>
<dbReference type="PANTHER" id="PTHR34413:SF2">
    <property type="entry name" value="PROPHAGE TAIL FIBER ASSEMBLY PROTEIN HOMOLOG TFAE-RELATED"/>
    <property type="match status" value="1"/>
</dbReference>
<dbReference type="EMBL" id="PUJU01000061">
    <property type="protein sequence ID" value="NHB89944.1"/>
    <property type="molecule type" value="Genomic_DNA"/>
</dbReference>
<protein>
    <recommendedName>
        <fullName evidence="3">Tail fiber assembly protein</fullName>
    </recommendedName>
</protein>
<dbReference type="Pfam" id="PF02413">
    <property type="entry name" value="Caudo_TAP"/>
    <property type="match status" value="1"/>
</dbReference>
<dbReference type="InterPro" id="IPR051220">
    <property type="entry name" value="TFA_Chaperone"/>
</dbReference>
<dbReference type="PANTHER" id="PTHR34413">
    <property type="entry name" value="PROPHAGE TAIL FIBER ASSEMBLY PROTEIN HOMOLOG TFAE-RELATED-RELATED"/>
    <property type="match status" value="1"/>
</dbReference>
<gene>
    <name evidence="1" type="ORF">C5471_20455</name>
</gene>
<sequence>MIYDIESGQSQENKEIIIPDDFTEQPRPSHYHKWNGKWVMSNHDAERLNAEKKAEMKQYAESKKQQLVVKASEKMAPLQDAVDLGIATEAEKAALLAWKKYRVMLNRVDISLAPDMEWPEQSK</sequence>
<dbReference type="InterPro" id="IPR003458">
    <property type="entry name" value="Phage_T4_Gp38_tail_assem"/>
</dbReference>
<comment type="caution">
    <text evidence="1">The sequence shown here is derived from an EMBL/GenBank/DDBJ whole genome shotgun (WGS) entry which is preliminary data.</text>
</comment>
<proteinExistence type="predicted"/>
<reference evidence="1 2" key="1">
    <citation type="submission" date="2018-02" db="EMBL/GenBank/DDBJ databases">
        <authorList>
            <person name="Machado R.A."/>
        </authorList>
    </citation>
    <scope>NUCLEOTIDE SEQUENCE [LARGE SCALE GENOMIC DNA]</scope>
    <source>
        <strain evidence="1 2">T327</strain>
    </source>
</reference>
<evidence type="ECO:0000313" key="1">
    <source>
        <dbReference type="EMBL" id="NHB89944.1"/>
    </source>
</evidence>
<keyword evidence="2" id="KW-1185">Reference proteome</keyword>
<accession>A0ABX0GL33</accession>
<name>A0ABX0GL33_9GAMM</name>
<organism evidence="1 2">
    <name type="scientific">Photorhabdus tasmaniensis</name>
    <dbReference type="NCBI Taxonomy" id="1004159"/>
    <lineage>
        <taxon>Bacteria</taxon>
        <taxon>Pseudomonadati</taxon>
        <taxon>Pseudomonadota</taxon>
        <taxon>Gammaproteobacteria</taxon>
        <taxon>Enterobacterales</taxon>
        <taxon>Morganellaceae</taxon>
        <taxon>Photorhabdus</taxon>
    </lineage>
</organism>
<dbReference type="Proteomes" id="UP000697802">
    <property type="component" value="Unassembled WGS sequence"/>
</dbReference>
<evidence type="ECO:0000313" key="2">
    <source>
        <dbReference type="Proteomes" id="UP000697802"/>
    </source>
</evidence>